<reference evidence="1 2" key="1">
    <citation type="submission" date="2020-04" db="EMBL/GenBank/DDBJ databases">
        <authorList>
            <person name="Wallbank WR R."/>
            <person name="Pardo Diaz C."/>
            <person name="Kozak K."/>
            <person name="Martin S."/>
            <person name="Jiggins C."/>
            <person name="Moest M."/>
            <person name="Warren A I."/>
            <person name="Byers J.R.P. K."/>
            <person name="Montejo-Kovacevich G."/>
            <person name="Yen C E."/>
        </authorList>
    </citation>
    <scope>NUCLEOTIDE SEQUENCE [LARGE SCALE GENOMIC DNA]</scope>
</reference>
<proteinExistence type="predicted"/>
<dbReference type="AlphaFoldDB" id="A0A8S1AT13"/>
<dbReference type="OrthoDB" id="7432314at2759"/>
<gene>
    <name evidence="1" type="ORF">APLA_LOCUS12317</name>
</gene>
<sequence>MFDIAEGTEKDGPKPENNFRAIHVIFYVAGGDVSLGPHRLIKGRRGEAHGAEVEEQGIMAAQYRMEMRGM</sequence>
<name>A0A8S1AT13_ARCPL</name>
<keyword evidence="2" id="KW-1185">Reference proteome</keyword>
<dbReference type="Proteomes" id="UP000494106">
    <property type="component" value="Unassembled WGS sequence"/>
</dbReference>
<evidence type="ECO:0000313" key="1">
    <source>
        <dbReference type="EMBL" id="CAB3249833.1"/>
    </source>
</evidence>
<comment type="caution">
    <text evidence="1">The sequence shown here is derived from an EMBL/GenBank/DDBJ whole genome shotgun (WGS) entry which is preliminary data.</text>
</comment>
<accession>A0A8S1AT13</accession>
<evidence type="ECO:0000313" key="2">
    <source>
        <dbReference type="Proteomes" id="UP000494106"/>
    </source>
</evidence>
<organism evidence="1 2">
    <name type="scientific">Arctia plantaginis</name>
    <name type="common">Wood tiger moth</name>
    <name type="synonym">Phalaena plantaginis</name>
    <dbReference type="NCBI Taxonomy" id="874455"/>
    <lineage>
        <taxon>Eukaryota</taxon>
        <taxon>Metazoa</taxon>
        <taxon>Ecdysozoa</taxon>
        <taxon>Arthropoda</taxon>
        <taxon>Hexapoda</taxon>
        <taxon>Insecta</taxon>
        <taxon>Pterygota</taxon>
        <taxon>Neoptera</taxon>
        <taxon>Endopterygota</taxon>
        <taxon>Lepidoptera</taxon>
        <taxon>Glossata</taxon>
        <taxon>Ditrysia</taxon>
        <taxon>Noctuoidea</taxon>
        <taxon>Erebidae</taxon>
        <taxon>Arctiinae</taxon>
        <taxon>Arctia</taxon>
    </lineage>
</organism>
<protein>
    <submittedName>
        <fullName evidence="1">Uncharacterized protein</fullName>
    </submittedName>
</protein>
<dbReference type="EMBL" id="CADEBC010000540">
    <property type="protein sequence ID" value="CAB3249833.1"/>
    <property type="molecule type" value="Genomic_DNA"/>
</dbReference>